<name>A0A1M5ZUS9_BUTFI</name>
<gene>
    <name evidence="1" type="ORF">SAMN02745229_02707</name>
</gene>
<reference evidence="2" key="1">
    <citation type="submission" date="2016-11" db="EMBL/GenBank/DDBJ databases">
        <authorList>
            <person name="Varghese N."/>
            <person name="Submissions S."/>
        </authorList>
    </citation>
    <scope>NUCLEOTIDE SEQUENCE [LARGE SCALE GENOMIC DNA]</scope>
    <source>
        <strain evidence="2">DSM 3071</strain>
    </source>
</reference>
<protein>
    <submittedName>
        <fullName evidence="1">Uncharacterized protein</fullName>
    </submittedName>
</protein>
<dbReference type="STRING" id="1121131.SAMN02745229_02707"/>
<evidence type="ECO:0000313" key="2">
    <source>
        <dbReference type="Proteomes" id="UP000184278"/>
    </source>
</evidence>
<organism evidence="1 2">
    <name type="scientific">Butyrivibrio fibrisolvens DSM 3071</name>
    <dbReference type="NCBI Taxonomy" id="1121131"/>
    <lineage>
        <taxon>Bacteria</taxon>
        <taxon>Bacillati</taxon>
        <taxon>Bacillota</taxon>
        <taxon>Clostridia</taxon>
        <taxon>Lachnospirales</taxon>
        <taxon>Lachnospiraceae</taxon>
        <taxon>Butyrivibrio</taxon>
    </lineage>
</organism>
<dbReference type="EMBL" id="FQXK01000023">
    <property type="protein sequence ID" value="SHI27918.1"/>
    <property type="molecule type" value="Genomic_DNA"/>
</dbReference>
<accession>A0A1M5ZUS9</accession>
<evidence type="ECO:0000313" key="1">
    <source>
        <dbReference type="EMBL" id="SHI27918.1"/>
    </source>
</evidence>
<sequence length="39" mass="4654">MCFVCDRVRETREGKNPTLVKELEEMKAKLLVELNKVFR</sequence>
<dbReference type="Proteomes" id="UP000184278">
    <property type="component" value="Unassembled WGS sequence"/>
</dbReference>
<proteinExistence type="predicted"/>
<dbReference type="AlphaFoldDB" id="A0A1M5ZUS9"/>
<keyword evidence="2" id="KW-1185">Reference proteome</keyword>